<proteinExistence type="predicted"/>
<sequence>MQKEQEKFAQGGHGRKTSQGRVESHAGLMVLRIKDRKDVTVLSTAQSTAKNPCTDKFEVDEMYNRRKSLVDQTDQKAAISPFLRRTNKW</sequence>
<organism evidence="2 3">
    <name type="scientific">Parelaphostrongylus tenuis</name>
    <name type="common">Meningeal worm</name>
    <dbReference type="NCBI Taxonomy" id="148309"/>
    <lineage>
        <taxon>Eukaryota</taxon>
        <taxon>Metazoa</taxon>
        <taxon>Ecdysozoa</taxon>
        <taxon>Nematoda</taxon>
        <taxon>Chromadorea</taxon>
        <taxon>Rhabditida</taxon>
        <taxon>Rhabditina</taxon>
        <taxon>Rhabditomorpha</taxon>
        <taxon>Strongyloidea</taxon>
        <taxon>Metastrongylidae</taxon>
        <taxon>Parelaphostrongylus</taxon>
    </lineage>
</organism>
<evidence type="ECO:0000313" key="2">
    <source>
        <dbReference type="EMBL" id="KAJ1360873.1"/>
    </source>
</evidence>
<name>A0AAD5MS95_PARTN</name>
<evidence type="ECO:0000256" key="1">
    <source>
        <dbReference type="SAM" id="MobiDB-lite"/>
    </source>
</evidence>
<dbReference type="AlphaFoldDB" id="A0AAD5MS95"/>
<reference evidence="2" key="1">
    <citation type="submission" date="2021-06" db="EMBL/GenBank/DDBJ databases">
        <title>Parelaphostrongylus tenuis whole genome reference sequence.</title>
        <authorList>
            <person name="Garwood T.J."/>
            <person name="Larsen P.A."/>
            <person name="Fountain-Jones N.M."/>
            <person name="Garbe J.R."/>
            <person name="Macchietto M.G."/>
            <person name="Kania S.A."/>
            <person name="Gerhold R.W."/>
            <person name="Richards J.E."/>
            <person name="Wolf T.M."/>
        </authorList>
    </citation>
    <scope>NUCLEOTIDE SEQUENCE</scope>
    <source>
        <strain evidence="2">MNPRO001-30</strain>
        <tissue evidence="2">Meninges</tissue>
    </source>
</reference>
<gene>
    <name evidence="2" type="ORF">KIN20_019967</name>
</gene>
<feature type="region of interest" description="Disordered" evidence="1">
    <location>
        <begin position="1"/>
        <end position="24"/>
    </location>
</feature>
<evidence type="ECO:0000313" key="3">
    <source>
        <dbReference type="Proteomes" id="UP001196413"/>
    </source>
</evidence>
<dbReference type="Proteomes" id="UP001196413">
    <property type="component" value="Unassembled WGS sequence"/>
</dbReference>
<accession>A0AAD5MS95</accession>
<protein>
    <submittedName>
        <fullName evidence="2">Uncharacterized protein</fullName>
    </submittedName>
</protein>
<comment type="caution">
    <text evidence="2">The sequence shown here is derived from an EMBL/GenBank/DDBJ whole genome shotgun (WGS) entry which is preliminary data.</text>
</comment>
<dbReference type="EMBL" id="JAHQIW010004007">
    <property type="protein sequence ID" value="KAJ1360873.1"/>
    <property type="molecule type" value="Genomic_DNA"/>
</dbReference>
<keyword evidence="3" id="KW-1185">Reference proteome</keyword>